<dbReference type="EMBL" id="BAABLM010000011">
    <property type="protein sequence ID" value="GAA4685830.1"/>
    <property type="molecule type" value="Genomic_DNA"/>
</dbReference>
<keyword evidence="3" id="KW-1185">Reference proteome</keyword>
<proteinExistence type="predicted"/>
<feature type="transmembrane region" description="Helical" evidence="1">
    <location>
        <begin position="75"/>
        <end position="93"/>
    </location>
</feature>
<dbReference type="Proteomes" id="UP001501295">
    <property type="component" value="Unassembled WGS sequence"/>
</dbReference>
<keyword evidence="1" id="KW-0812">Transmembrane</keyword>
<evidence type="ECO:0000313" key="2">
    <source>
        <dbReference type="EMBL" id="GAA4685830.1"/>
    </source>
</evidence>
<accession>A0ABP8WAZ5</accession>
<keyword evidence="1" id="KW-1133">Transmembrane helix</keyword>
<dbReference type="RefSeq" id="WP_345377268.1">
    <property type="nucleotide sequence ID" value="NZ_BAABLM010000011.1"/>
</dbReference>
<organism evidence="2 3">
    <name type="scientific">Frondihabitans cladoniiphilus</name>
    <dbReference type="NCBI Taxonomy" id="715785"/>
    <lineage>
        <taxon>Bacteria</taxon>
        <taxon>Bacillati</taxon>
        <taxon>Actinomycetota</taxon>
        <taxon>Actinomycetes</taxon>
        <taxon>Micrococcales</taxon>
        <taxon>Microbacteriaceae</taxon>
        <taxon>Frondihabitans</taxon>
    </lineage>
</organism>
<feature type="transmembrane region" description="Helical" evidence="1">
    <location>
        <begin position="7"/>
        <end position="27"/>
    </location>
</feature>
<evidence type="ECO:0000256" key="1">
    <source>
        <dbReference type="SAM" id="Phobius"/>
    </source>
</evidence>
<gene>
    <name evidence="2" type="ORF">GCM10025780_35400</name>
</gene>
<evidence type="ECO:0008006" key="4">
    <source>
        <dbReference type="Google" id="ProtNLM"/>
    </source>
</evidence>
<keyword evidence="1" id="KW-0472">Membrane</keyword>
<feature type="transmembrane region" description="Helical" evidence="1">
    <location>
        <begin position="113"/>
        <end position="130"/>
    </location>
</feature>
<name>A0ABP8WAZ5_9MICO</name>
<feature type="transmembrane region" description="Helical" evidence="1">
    <location>
        <begin position="39"/>
        <end position="63"/>
    </location>
</feature>
<evidence type="ECO:0000313" key="3">
    <source>
        <dbReference type="Proteomes" id="UP001501295"/>
    </source>
</evidence>
<comment type="caution">
    <text evidence="2">The sequence shown here is derived from an EMBL/GenBank/DDBJ whole genome shotgun (WGS) entry which is preliminary data.</text>
</comment>
<dbReference type="Pfam" id="PF14325">
    <property type="entry name" value="DUF4383"/>
    <property type="match status" value="1"/>
</dbReference>
<reference evidence="3" key="1">
    <citation type="journal article" date="2019" name="Int. J. Syst. Evol. Microbiol.">
        <title>The Global Catalogue of Microorganisms (GCM) 10K type strain sequencing project: providing services to taxonomists for standard genome sequencing and annotation.</title>
        <authorList>
            <consortium name="The Broad Institute Genomics Platform"/>
            <consortium name="The Broad Institute Genome Sequencing Center for Infectious Disease"/>
            <person name="Wu L."/>
            <person name="Ma J."/>
        </authorList>
    </citation>
    <scope>NUCLEOTIDE SEQUENCE [LARGE SCALE GENOMIC DNA]</scope>
    <source>
        <strain evidence="3">JCM 18956</strain>
    </source>
</reference>
<protein>
    <recommendedName>
        <fullName evidence="4">DUF4383 domain-containing protein</fullName>
    </recommendedName>
</protein>
<sequence length="136" mass="13969">MIQSPNRLLATVFGTVLLLVGLVGFFVSTPYPFATPQGGVVIGLFGSNGLLGSVHVVTGGILLLSGLIGARTSKIFGVIIGLGFFVLSLYGFFGDHTAGNVFALNVADNLLHLVIGLGLLVAGLTTDRLFRPVAAA</sequence>